<proteinExistence type="predicted"/>
<name>A0ABP5WU39_9ACTN</name>
<accession>A0ABP5WU39</accession>
<feature type="transmembrane region" description="Helical" evidence="1">
    <location>
        <begin position="6"/>
        <end position="26"/>
    </location>
</feature>
<dbReference type="Proteomes" id="UP001500460">
    <property type="component" value="Unassembled WGS sequence"/>
</dbReference>
<sequence length="141" mass="14855">MFLMGALLAASLATAVVGILVMLVLLSHPPLPVPNAYALVALSLASSAVAVYCYGWFSVRVGGPFPELCTNRNDAGADLAAIKQQYWPLRNACVYSDGPTVEHISMSVTVFVCLLAGAALVSVGTSVYLRKRVRNPSEAIS</sequence>
<keyword evidence="1" id="KW-0472">Membrane</keyword>
<feature type="transmembrane region" description="Helical" evidence="1">
    <location>
        <begin position="104"/>
        <end position="129"/>
    </location>
</feature>
<protein>
    <recommendedName>
        <fullName evidence="4">Integral membrane protein</fullName>
    </recommendedName>
</protein>
<dbReference type="RefSeq" id="WP_344602296.1">
    <property type="nucleotide sequence ID" value="NZ_BAAATK010000011.1"/>
</dbReference>
<keyword evidence="1" id="KW-1133">Transmembrane helix</keyword>
<organism evidence="2 3">
    <name type="scientific">Streptomyces glaucus</name>
    <dbReference type="NCBI Taxonomy" id="284029"/>
    <lineage>
        <taxon>Bacteria</taxon>
        <taxon>Bacillati</taxon>
        <taxon>Actinomycetota</taxon>
        <taxon>Actinomycetes</taxon>
        <taxon>Kitasatosporales</taxon>
        <taxon>Streptomycetaceae</taxon>
        <taxon>Streptomyces</taxon>
    </lineage>
</organism>
<keyword evidence="3" id="KW-1185">Reference proteome</keyword>
<evidence type="ECO:0000313" key="3">
    <source>
        <dbReference type="Proteomes" id="UP001500460"/>
    </source>
</evidence>
<keyword evidence="1" id="KW-0812">Transmembrane</keyword>
<evidence type="ECO:0008006" key="4">
    <source>
        <dbReference type="Google" id="ProtNLM"/>
    </source>
</evidence>
<evidence type="ECO:0000256" key="1">
    <source>
        <dbReference type="SAM" id="Phobius"/>
    </source>
</evidence>
<reference evidence="3" key="1">
    <citation type="journal article" date="2019" name="Int. J. Syst. Evol. Microbiol.">
        <title>The Global Catalogue of Microorganisms (GCM) 10K type strain sequencing project: providing services to taxonomists for standard genome sequencing and annotation.</title>
        <authorList>
            <consortium name="The Broad Institute Genomics Platform"/>
            <consortium name="The Broad Institute Genome Sequencing Center for Infectious Disease"/>
            <person name="Wu L."/>
            <person name="Ma J."/>
        </authorList>
    </citation>
    <scope>NUCLEOTIDE SEQUENCE [LARGE SCALE GENOMIC DNA]</scope>
    <source>
        <strain evidence="3">JCM 6922</strain>
    </source>
</reference>
<evidence type="ECO:0000313" key="2">
    <source>
        <dbReference type="EMBL" id="GAA2433497.1"/>
    </source>
</evidence>
<gene>
    <name evidence="2" type="ORF">GCM10010421_23130</name>
</gene>
<feature type="transmembrane region" description="Helical" evidence="1">
    <location>
        <begin position="38"/>
        <end position="57"/>
    </location>
</feature>
<dbReference type="EMBL" id="BAAATK010000011">
    <property type="protein sequence ID" value="GAA2433497.1"/>
    <property type="molecule type" value="Genomic_DNA"/>
</dbReference>
<comment type="caution">
    <text evidence="2">The sequence shown here is derived from an EMBL/GenBank/DDBJ whole genome shotgun (WGS) entry which is preliminary data.</text>
</comment>